<dbReference type="EMBL" id="FQXM01000002">
    <property type="protein sequence ID" value="SHH14010.1"/>
    <property type="molecule type" value="Genomic_DNA"/>
</dbReference>
<dbReference type="GO" id="GO:0005506">
    <property type="term" value="F:iron ion binding"/>
    <property type="evidence" value="ECO:0007669"/>
    <property type="project" value="InterPro"/>
</dbReference>
<comment type="cofactor">
    <cofactor evidence="1">
        <name>Fe(3+)</name>
        <dbReference type="ChEBI" id="CHEBI:29034"/>
    </cofactor>
</comment>
<dbReference type="Proteomes" id="UP000184447">
    <property type="component" value="Unassembled WGS sequence"/>
</dbReference>
<dbReference type="Pfam" id="PF21349">
    <property type="entry name" value="RUBY_RBDX"/>
    <property type="match status" value="1"/>
</dbReference>
<dbReference type="RefSeq" id="WP_073335933.1">
    <property type="nucleotide sequence ID" value="NZ_FQXM01000002.1"/>
</dbReference>
<dbReference type="SUPFAM" id="SSF57802">
    <property type="entry name" value="Rubredoxin-like"/>
    <property type="match status" value="1"/>
</dbReference>
<dbReference type="InterPro" id="IPR048574">
    <property type="entry name" value="RUBY_RBDX"/>
</dbReference>
<gene>
    <name evidence="3" type="ORF">SAMN02745207_00126</name>
</gene>
<accession>A0A1M5QJR4</accession>
<evidence type="ECO:0000313" key="4">
    <source>
        <dbReference type="Proteomes" id="UP000184447"/>
    </source>
</evidence>
<feature type="domain" description="Rubredoxin-like" evidence="2">
    <location>
        <begin position="1"/>
        <end position="35"/>
    </location>
</feature>
<proteinExistence type="predicted"/>
<dbReference type="STRING" id="1121316.SAMN02745207_00126"/>
<evidence type="ECO:0000256" key="1">
    <source>
        <dbReference type="ARBA" id="ARBA00001965"/>
    </source>
</evidence>
<dbReference type="AlphaFoldDB" id="A0A1M5QJR4"/>
<name>A0A1M5QJR4_9CLOT</name>
<reference evidence="3 4" key="1">
    <citation type="submission" date="2016-11" db="EMBL/GenBank/DDBJ databases">
        <authorList>
            <person name="Jaros S."/>
            <person name="Januszkiewicz K."/>
            <person name="Wedrychowicz H."/>
        </authorList>
    </citation>
    <scope>NUCLEOTIDE SEQUENCE [LARGE SCALE GENOMIC DNA]</scope>
    <source>
        <strain evidence="3 4">DSM 8605</strain>
    </source>
</reference>
<protein>
    <recommendedName>
        <fullName evidence="2">Rubredoxin-like domain-containing protein</fullName>
    </recommendedName>
</protein>
<organism evidence="3 4">
    <name type="scientific">Clostridium grantii DSM 8605</name>
    <dbReference type="NCBI Taxonomy" id="1121316"/>
    <lineage>
        <taxon>Bacteria</taxon>
        <taxon>Bacillati</taxon>
        <taxon>Bacillota</taxon>
        <taxon>Clostridia</taxon>
        <taxon>Eubacteriales</taxon>
        <taxon>Clostridiaceae</taxon>
        <taxon>Clostridium</taxon>
    </lineage>
</organism>
<evidence type="ECO:0000313" key="3">
    <source>
        <dbReference type="EMBL" id="SHH14010.1"/>
    </source>
</evidence>
<evidence type="ECO:0000259" key="2">
    <source>
        <dbReference type="PROSITE" id="PS50903"/>
    </source>
</evidence>
<dbReference type="Gene3D" id="2.20.28.10">
    <property type="match status" value="1"/>
</dbReference>
<keyword evidence="4" id="KW-1185">Reference proteome</keyword>
<dbReference type="InterPro" id="IPR024934">
    <property type="entry name" value="Rubredoxin-like_dom"/>
</dbReference>
<sequence>MNTYKCSVCGYVYESEEIYDKCPVCGAPRDKMMELDQEAKDKVYNSDVTNDIHMDIITLAASLIELCEDGIEENLDPTCVRAFEISKNLAWQIKQVSKAELEKHVQKGKW</sequence>
<dbReference type="PROSITE" id="PS50903">
    <property type="entry name" value="RUBREDOXIN_LIKE"/>
    <property type="match status" value="1"/>
</dbReference>